<reference evidence="1 2" key="1">
    <citation type="submission" date="2017-09" db="EMBL/GenBank/DDBJ databases">
        <title>High-quality draft genome sequence of Butyrivibrio fibrisolvens INBov1, isolated from cow rumen.</title>
        <authorList>
            <person name="Rodriguez Hernaez J."/>
            <person name="Rivarola M."/>
            <person name="Paniego N."/>
            <person name="Cravero S."/>
            <person name="Ceron Cucchi M."/>
            <person name="Martinez M.C."/>
        </authorList>
    </citation>
    <scope>NUCLEOTIDE SEQUENCE [LARGE SCALE GENOMIC DNA]</scope>
    <source>
        <strain evidence="1 2">INBov1</strain>
    </source>
</reference>
<accession>A0A317G6R8</accession>
<evidence type="ECO:0000313" key="1">
    <source>
        <dbReference type="EMBL" id="PWT28230.1"/>
    </source>
</evidence>
<keyword evidence="2" id="KW-1185">Reference proteome</keyword>
<sequence length="152" mass="17889">MTMSKLYNLVYSFRKAIEAAVIDGCFERKNRMSGFPIGCCDDACDLLGMYLHQKEIDTIKVIGTYRDLIPDHLQNHAWLLMGGEVIIDITGDQFSNRKELLFYSIPVYVGKEDEFHKMFKDRIRLEIFDFERPETFGQKLFMTMYKSILEYL</sequence>
<proteinExistence type="predicted"/>
<organism evidence="1 2">
    <name type="scientific">Butyrivibrio fibrisolvens</name>
    <dbReference type="NCBI Taxonomy" id="831"/>
    <lineage>
        <taxon>Bacteria</taxon>
        <taxon>Bacillati</taxon>
        <taxon>Bacillota</taxon>
        <taxon>Clostridia</taxon>
        <taxon>Lachnospirales</taxon>
        <taxon>Lachnospiraceae</taxon>
        <taxon>Butyrivibrio</taxon>
    </lineage>
</organism>
<gene>
    <name evidence="1" type="ORF">CPT75_14455</name>
</gene>
<evidence type="ECO:0008006" key="3">
    <source>
        <dbReference type="Google" id="ProtNLM"/>
    </source>
</evidence>
<protein>
    <recommendedName>
        <fullName evidence="3">Transglutaminase-like superfamily protein</fullName>
    </recommendedName>
</protein>
<evidence type="ECO:0000313" key="2">
    <source>
        <dbReference type="Proteomes" id="UP000245488"/>
    </source>
</evidence>
<dbReference type="EMBL" id="NXNG01000001">
    <property type="protein sequence ID" value="PWT28230.1"/>
    <property type="molecule type" value="Genomic_DNA"/>
</dbReference>
<name>A0A317G6R8_BUTFI</name>
<comment type="caution">
    <text evidence="1">The sequence shown here is derived from an EMBL/GenBank/DDBJ whole genome shotgun (WGS) entry which is preliminary data.</text>
</comment>
<dbReference type="AlphaFoldDB" id="A0A317G6R8"/>
<dbReference type="Proteomes" id="UP000245488">
    <property type="component" value="Chromosome"/>
</dbReference>